<dbReference type="PANTHER" id="PTHR30606:SF9">
    <property type="entry name" value="LIPID A BIOSYNTHESIS LAUROYLTRANSFERASE"/>
    <property type="match status" value="1"/>
</dbReference>
<reference evidence="8" key="1">
    <citation type="submission" date="2015-02" db="EMBL/GenBank/DDBJ databases">
        <title>Description and complete genome sequence of the first cultured representative of the subdivision 5 of the Verrucomicrobia phylum.</title>
        <authorList>
            <person name="Spring S."/>
            <person name="Bunk B."/>
            <person name="Sproer C."/>
            <person name="Klenk H.-P."/>
        </authorList>
    </citation>
    <scope>NUCLEOTIDE SEQUENCE [LARGE SCALE GENOMIC DNA]</scope>
    <source>
        <strain evidence="8">L21-Fru-AB</strain>
    </source>
</reference>
<dbReference type="RefSeq" id="WP_074041399.1">
    <property type="nucleotide sequence ID" value="NZ_CP010904.1"/>
</dbReference>
<evidence type="ECO:0000256" key="6">
    <source>
        <dbReference type="ARBA" id="ARBA00023315"/>
    </source>
</evidence>
<dbReference type="EMBL" id="CP010904">
    <property type="protein sequence ID" value="AKJ64442.1"/>
    <property type="molecule type" value="Genomic_DNA"/>
</dbReference>
<dbReference type="GO" id="GO:0016746">
    <property type="term" value="F:acyltransferase activity"/>
    <property type="evidence" value="ECO:0007669"/>
    <property type="project" value="UniProtKB-KW"/>
</dbReference>
<gene>
    <name evidence="7" type="primary">htrB</name>
    <name evidence="7" type="ORF">L21SP4_01194</name>
</gene>
<dbReference type="AlphaFoldDB" id="A0A0G3EGA9"/>
<keyword evidence="4 7" id="KW-0808">Transferase</keyword>
<protein>
    <submittedName>
        <fullName evidence="7">Lipid A biosynthesis lauroyl acyltransferase</fullName>
        <ecNumber evidence="7">2.3.1.-</ecNumber>
    </submittedName>
</protein>
<evidence type="ECO:0000256" key="5">
    <source>
        <dbReference type="ARBA" id="ARBA00023136"/>
    </source>
</evidence>
<evidence type="ECO:0000256" key="3">
    <source>
        <dbReference type="ARBA" id="ARBA00022519"/>
    </source>
</evidence>
<keyword evidence="8" id="KW-1185">Reference proteome</keyword>
<evidence type="ECO:0000256" key="4">
    <source>
        <dbReference type="ARBA" id="ARBA00022679"/>
    </source>
</evidence>
<keyword evidence="3" id="KW-0997">Cell inner membrane</keyword>
<evidence type="ECO:0000256" key="2">
    <source>
        <dbReference type="ARBA" id="ARBA00022475"/>
    </source>
</evidence>
<keyword evidence="6 7" id="KW-0012">Acyltransferase</keyword>
<keyword evidence="2" id="KW-1003">Cell membrane</keyword>
<evidence type="ECO:0000313" key="8">
    <source>
        <dbReference type="Proteomes" id="UP000035268"/>
    </source>
</evidence>
<dbReference type="EC" id="2.3.1.-" evidence="7"/>
<dbReference type="PATRIC" id="fig|1609981.3.peg.1241"/>
<dbReference type="InterPro" id="IPR004960">
    <property type="entry name" value="LipA_acyltrans"/>
</dbReference>
<dbReference type="Proteomes" id="UP000035268">
    <property type="component" value="Chromosome"/>
</dbReference>
<organism evidence="7 8">
    <name type="scientific">Kiritimatiella glycovorans</name>
    <dbReference type="NCBI Taxonomy" id="1307763"/>
    <lineage>
        <taxon>Bacteria</taxon>
        <taxon>Pseudomonadati</taxon>
        <taxon>Kiritimatiellota</taxon>
        <taxon>Kiritimatiellia</taxon>
        <taxon>Kiritimatiellales</taxon>
        <taxon>Kiritimatiellaceae</taxon>
        <taxon>Kiritimatiella</taxon>
    </lineage>
</organism>
<accession>A0A0G3EGA9</accession>
<dbReference type="STRING" id="1307763.L21SP4_01194"/>
<sequence length="311" mass="35692">MNGLRQRTEYLGVRATLNLVALMPEPLTRVLFRGLALGYFLVGRRRRRLTLTNLRAALPELPARRRLRLALGTYLHVSEVALHSARMLCRLWTEAELDAQVDDDAAQRLLALEAEHEKGLMIVSAHLGDWEFMGRCLARTLRRPKHLVARRSDNRLIEEDVVRRLRGVFNTGIIYKKGAGTAMVRALLRGEHVGILIDQKLSRKQGGIETDFFGRPALAVSAPAALALRYDIPVVPVFLFRTGRNRYRLEVDGPVDPPAEGQPERERIADLTQRLQKIIEEKVREHPEQWFWMHDRWRPSKKTKRAQENVG</sequence>
<dbReference type="PANTHER" id="PTHR30606">
    <property type="entry name" value="LIPID A BIOSYNTHESIS LAUROYL ACYLTRANSFERASE"/>
    <property type="match status" value="1"/>
</dbReference>
<proteinExistence type="predicted"/>
<evidence type="ECO:0000256" key="1">
    <source>
        <dbReference type="ARBA" id="ARBA00004533"/>
    </source>
</evidence>
<dbReference type="GO" id="GO:0005886">
    <property type="term" value="C:plasma membrane"/>
    <property type="evidence" value="ECO:0007669"/>
    <property type="project" value="UniProtKB-SubCell"/>
</dbReference>
<dbReference type="Pfam" id="PF03279">
    <property type="entry name" value="Lip_A_acyltrans"/>
    <property type="match status" value="1"/>
</dbReference>
<evidence type="ECO:0000313" key="7">
    <source>
        <dbReference type="EMBL" id="AKJ64442.1"/>
    </source>
</evidence>
<comment type="subcellular location">
    <subcellularLocation>
        <location evidence="1">Cell inner membrane</location>
    </subcellularLocation>
</comment>
<reference evidence="7 8" key="2">
    <citation type="journal article" date="2016" name="ISME J.">
        <title>Characterization of the first cultured representative of Verrucomicrobia subdivision 5 indicates the proposal of a novel phylum.</title>
        <authorList>
            <person name="Spring S."/>
            <person name="Bunk B."/>
            <person name="Sproer C."/>
            <person name="Schumann P."/>
            <person name="Rohde M."/>
            <person name="Tindall B.J."/>
            <person name="Klenk H.P."/>
        </authorList>
    </citation>
    <scope>NUCLEOTIDE SEQUENCE [LARGE SCALE GENOMIC DNA]</scope>
    <source>
        <strain evidence="7 8">L21-Fru-AB</strain>
    </source>
</reference>
<dbReference type="OrthoDB" id="9797795at2"/>
<name>A0A0G3EGA9_9BACT</name>
<dbReference type="CDD" id="cd07984">
    <property type="entry name" value="LPLAT_LABLAT-like"/>
    <property type="match status" value="1"/>
</dbReference>
<keyword evidence="5" id="KW-0472">Membrane</keyword>
<dbReference type="KEGG" id="vbl:L21SP4_01194"/>
<dbReference type="GO" id="GO:0009247">
    <property type="term" value="P:glycolipid biosynthetic process"/>
    <property type="evidence" value="ECO:0007669"/>
    <property type="project" value="UniProtKB-ARBA"/>
</dbReference>